<feature type="non-terminal residue" evidence="2">
    <location>
        <position position="99"/>
    </location>
</feature>
<evidence type="ECO:0000256" key="1">
    <source>
        <dbReference type="SAM" id="MobiDB-lite"/>
    </source>
</evidence>
<accession>A0A392SE78</accession>
<protein>
    <submittedName>
        <fullName evidence="2">Uncharacterized protein</fullName>
    </submittedName>
</protein>
<evidence type="ECO:0000313" key="2">
    <source>
        <dbReference type="EMBL" id="MCI46195.1"/>
    </source>
</evidence>
<proteinExistence type="predicted"/>
<dbReference type="EMBL" id="LXQA010354002">
    <property type="protein sequence ID" value="MCI46195.1"/>
    <property type="molecule type" value="Genomic_DNA"/>
</dbReference>
<dbReference type="AlphaFoldDB" id="A0A392SE78"/>
<organism evidence="2 3">
    <name type="scientific">Trifolium medium</name>
    <dbReference type="NCBI Taxonomy" id="97028"/>
    <lineage>
        <taxon>Eukaryota</taxon>
        <taxon>Viridiplantae</taxon>
        <taxon>Streptophyta</taxon>
        <taxon>Embryophyta</taxon>
        <taxon>Tracheophyta</taxon>
        <taxon>Spermatophyta</taxon>
        <taxon>Magnoliopsida</taxon>
        <taxon>eudicotyledons</taxon>
        <taxon>Gunneridae</taxon>
        <taxon>Pentapetalae</taxon>
        <taxon>rosids</taxon>
        <taxon>fabids</taxon>
        <taxon>Fabales</taxon>
        <taxon>Fabaceae</taxon>
        <taxon>Papilionoideae</taxon>
        <taxon>50 kb inversion clade</taxon>
        <taxon>NPAAA clade</taxon>
        <taxon>Hologalegina</taxon>
        <taxon>IRL clade</taxon>
        <taxon>Trifolieae</taxon>
        <taxon>Trifolium</taxon>
    </lineage>
</organism>
<name>A0A392SE78_9FABA</name>
<feature type="region of interest" description="Disordered" evidence="1">
    <location>
        <begin position="27"/>
        <end position="57"/>
    </location>
</feature>
<dbReference type="Proteomes" id="UP000265520">
    <property type="component" value="Unassembled WGS sequence"/>
</dbReference>
<sequence length="99" mass="11043">MLSSLEKLAKSNYDNVIIGSEPEKYISEPVNPEIEESPEALEIPSEHHTSEKSISEQQIMLPTSEPPSEQHTELIPNQYSVQTLENTVVLSDSEFDSAT</sequence>
<reference evidence="2 3" key="1">
    <citation type="journal article" date="2018" name="Front. Plant Sci.">
        <title>Red Clover (Trifolium pratense) and Zigzag Clover (T. medium) - A Picture of Genomic Similarities and Differences.</title>
        <authorList>
            <person name="Dluhosova J."/>
            <person name="Istvanek J."/>
            <person name="Nedelnik J."/>
            <person name="Repkova J."/>
        </authorList>
    </citation>
    <scope>NUCLEOTIDE SEQUENCE [LARGE SCALE GENOMIC DNA]</scope>
    <source>
        <strain evidence="3">cv. 10/8</strain>
        <tissue evidence="2">Leaf</tissue>
    </source>
</reference>
<feature type="compositionally biased region" description="Basic and acidic residues" evidence="1">
    <location>
        <begin position="44"/>
        <end position="54"/>
    </location>
</feature>
<keyword evidence="3" id="KW-1185">Reference proteome</keyword>
<evidence type="ECO:0000313" key="3">
    <source>
        <dbReference type="Proteomes" id="UP000265520"/>
    </source>
</evidence>
<comment type="caution">
    <text evidence="2">The sequence shown here is derived from an EMBL/GenBank/DDBJ whole genome shotgun (WGS) entry which is preliminary data.</text>
</comment>